<keyword evidence="5" id="KW-1185">Reference proteome</keyword>
<evidence type="ECO:0000256" key="1">
    <source>
        <dbReference type="SAM" id="Phobius"/>
    </source>
</evidence>
<keyword evidence="1" id="KW-1133">Transmembrane helix</keyword>
<evidence type="ECO:0000256" key="2">
    <source>
        <dbReference type="SAM" id="SignalP"/>
    </source>
</evidence>
<evidence type="ECO:0000313" key="4">
    <source>
        <dbReference type="EMBL" id="CAA2994414.1"/>
    </source>
</evidence>
<feature type="signal peptide" evidence="2">
    <location>
        <begin position="1"/>
        <end position="17"/>
    </location>
</feature>
<feature type="chain" id="PRO_5035783408" description="Nodulin-like domain-containing protein" evidence="2">
    <location>
        <begin position="18"/>
        <end position="222"/>
    </location>
</feature>
<proteinExistence type="predicted"/>
<accession>A0A8S0SN81</accession>
<evidence type="ECO:0000313" key="5">
    <source>
        <dbReference type="Proteomes" id="UP000594638"/>
    </source>
</evidence>
<name>A0A8S0SN81_OLEEU</name>
<keyword evidence="1" id="KW-0472">Membrane</keyword>
<dbReference type="EMBL" id="CACTIH010005474">
    <property type="protein sequence ID" value="CAA2994414.1"/>
    <property type="molecule type" value="Genomic_DNA"/>
</dbReference>
<organism evidence="4 5">
    <name type="scientific">Olea europaea subsp. europaea</name>
    <dbReference type="NCBI Taxonomy" id="158383"/>
    <lineage>
        <taxon>Eukaryota</taxon>
        <taxon>Viridiplantae</taxon>
        <taxon>Streptophyta</taxon>
        <taxon>Embryophyta</taxon>
        <taxon>Tracheophyta</taxon>
        <taxon>Spermatophyta</taxon>
        <taxon>Magnoliopsida</taxon>
        <taxon>eudicotyledons</taxon>
        <taxon>Gunneridae</taxon>
        <taxon>Pentapetalae</taxon>
        <taxon>asterids</taxon>
        <taxon>lamiids</taxon>
        <taxon>Lamiales</taxon>
        <taxon>Oleaceae</taxon>
        <taxon>Oleeae</taxon>
        <taxon>Olea</taxon>
    </lineage>
</organism>
<evidence type="ECO:0000259" key="3">
    <source>
        <dbReference type="Pfam" id="PF06813"/>
    </source>
</evidence>
<feature type="transmembrane region" description="Helical" evidence="1">
    <location>
        <begin position="41"/>
        <end position="64"/>
    </location>
</feature>
<gene>
    <name evidence="4" type="ORF">OLEA9_A002414</name>
</gene>
<sequence>YRWLVFVAAMWIQSCAGIGLGVATDLGDSVGFVAGSLSEILPWAALLIGAIQNFAGYGLVSLIVTGRAPVLPLWAMCILIYVGTNGEHASTMPHLYLVCKTSPKARILSWDTKGFCRVGWGNFDSDIHSDAFPDHASLIFMVAIGPTMVFIALMFIVRTVGDFWLMFFSLFGSGSGSGSGLTGSIGGGYLSKRIVRSHCQQHIYMTVKQRSKLTASITDNKV</sequence>
<comment type="caution">
    <text evidence="4">The sequence shown here is derived from an EMBL/GenBank/DDBJ whole genome shotgun (WGS) entry which is preliminary data.</text>
</comment>
<dbReference type="Gramene" id="OE9A002414T1">
    <property type="protein sequence ID" value="OE9A002414C1"/>
    <property type="gene ID" value="OE9A002414"/>
</dbReference>
<feature type="transmembrane region" description="Helical" evidence="1">
    <location>
        <begin position="163"/>
        <end position="190"/>
    </location>
</feature>
<dbReference type="InterPro" id="IPR010658">
    <property type="entry name" value="Nodulin-like"/>
</dbReference>
<dbReference type="AlphaFoldDB" id="A0A8S0SN81"/>
<dbReference type="OrthoDB" id="667396at2759"/>
<protein>
    <recommendedName>
        <fullName evidence="3">Nodulin-like domain-containing protein</fullName>
    </recommendedName>
</protein>
<keyword evidence="2" id="KW-0732">Signal</keyword>
<reference evidence="4 5" key="1">
    <citation type="submission" date="2019-12" db="EMBL/GenBank/DDBJ databases">
        <authorList>
            <person name="Alioto T."/>
            <person name="Alioto T."/>
            <person name="Gomez Garrido J."/>
        </authorList>
    </citation>
    <scope>NUCLEOTIDE SEQUENCE [LARGE SCALE GENOMIC DNA]</scope>
</reference>
<dbReference type="Proteomes" id="UP000594638">
    <property type="component" value="Unassembled WGS sequence"/>
</dbReference>
<feature type="transmembrane region" description="Helical" evidence="1">
    <location>
        <begin position="138"/>
        <end position="157"/>
    </location>
</feature>
<keyword evidence="1" id="KW-0812">Transmembrane</keyword>
<feature type="domain" description="Nodulin-like" evidence="3">
    <location>
        <begin position="20"/>
        <end position="161"/>
    </location>
</feature>
<dbReference type="Pfam" id="PF06813">
    <property type="entry name" value="Nodulin-like"/>
    <property type="match status" value="1"/>
</dbReference>
<feature type="non-terminal residue" evidence="4">
    <location>
        <position position="1"/>
    </location>
</feature>